<gene>
    <name evidence="10" type="ORF">KEU06_23110</name>
</gene>
<keyword evidence="5 8" id="KW-1133">Transmembrane helix</keyword>
<evidence type="ECO:0000313" key="10">
    <source>
        <dbReference type="EMBL" id="MBS3651511.1"/>
    </source>
</evidence>
<evidence type="ECO:0000256" key="7">
    <source>
        <dbReference type="RuleBase" id="RU000320"/>
    </source>
</evidence>
<evidence type="ECO:0000256" key="3">
    <source>
        <dbReference type="ARBA" id="ARBA00022475"/>
    </source>
</evidence>
<dbReference type="Proteomes" id="UP000680348">
    <property type="component" value="Unassembled WGS sequence"/>
</dbReference>
<feature type="transmembrane region" description="Helical" evidence="8">
    <location>
        <begin position="118"/>
        <end position="135"/>
    </location>
</feature>
<evidence type="ECO:0000256" key="8">
    <source>
        <dbReference type="SAM" id="Phobius"/>
    </source>
</evidence>
<evidence type="ECO:0000259" key="9">
    <source>
        <dbReference type="Pfam" id="PF00361"/>
    </source>
</evidence>
<keyword evidence="11" id="KW-1185">Reference proteome</keyword>
<feature type="transmembrane region" description="Helical" evidence="8">
    <location>
        <begin position="32"/>
        <end position="53"/>
    </location>
</feature>
<name>A0A942E168_9HYPH</name>
<dbReference type="InterPro" id="IPR050586">
    <property type="entry name" value="CPA3_Na-H_Antiporter_D"/>
</dbReference>
<feature type="transmembrane region" description="Helical" evidence="8">
    <location>
        <begin position="313"/>
        <end position="331"/>
    </location>
</feature>
<dbReference type="Pfam" id="PF00361">
    <property type="entry name" value="Proton_antipo_M"/>
    <property type="match status" value="1"/>
</dbReference>
<comment type="subcellular location">
    <subcellularLocation>
        <location evidence="1">Cell membrane</location>
        <topology evidence="1">Multi-pass membrane protein</topology>
    </subcellularLocation>
    <subcellularLocation>
        <location evidence="7">Membrane</location>
        <topology evidence="7">Multi-pass membrane protein</topology>
    </subcellularLocation>
</comment>
<evidence type="ECO:0000256" key="2">
    <source>
        <dbReference type="ARBA" id="ARBA00005346"/>
    </source>
</evidence>
<comment type="caution">
    <text evidence="10">The sequence shown here is derived from an EMBL/GenBank/DDBJ whole genome shotgun (WGS) entry which is preliminary data.</text>
</comment>
<protein>
    <submittedName>
        <fullName evidence="10">Monovalent cation/H+ antiporter subunit D</fullName>
    </submittedName>
</protein>
<evidence type="ECO:0000256" key="1">
    <source>
        <dbReference type="ARBA" id="ARBA00004651"/>
    </source>
</evidence>
<accession>A0A942E168</accession>
<evidence type="ECO:0000313" key="11">
    <source>
        <dbReference type="Proteomes" id="UP000680348"/>
    </source>
</evidence>
<dbReference type="GO" id="GO:0008137">
    <property type="term" value="F:NADH dehydrogenase (ubiquinone) activity"/>
    <property type="evidence" value="ECO:0007669"/>
    <property type="project" value="InterPro"/>
</dbReference>
<dbReference type="NCBIfam" id="NF009309">
    <property type="entry name" value="PRK12666.1"/>
    <property type="match status" value="1"/>
</dbReference>
<evidence type="ECO:0000256" key="4">
    <source>
        <dbReference type="ARBA" id="ARBA00022692"/>
    </source>
</evidence>
<dbReference type="AlphaFoldDB" id="A0A942E168"/>
<sequence length="548" mass="57533">MMDWARHLIIVPILLPLVTGAALLLIDEVRHGLKALISMTSTLLLFAATLALMRIADGTPVGNDALSWSYAIGSWPAPFAIVLVLDRLAALMLVLTSVLAIASLGFSLARWHKAGPHFHTLFQFLLMGLGGAFLTGDLFNLFVFFEVTLAASYGLLLHGSGMFRVRSGLHYIAINLAASLLFLIGVSMIYGVTGTLNMADLAVRLPTVPPDNRMLLASGTAILGVAFLVKAGVWPLCFWLPSAYMAAAAPVAAVFVLLTKIGFYVLLRLSLLLFGSEAGELTGFGGMVLLTGGMATVAFASFGVLASQAMGRLAGYSVLVSSGTLLAAVGMGDTSVVSGALFYLVSSTLSTAALFMLIELVERAREPGADLLTVTMEAYGDEIDLEEDEPAEVGVIMPGALAVLGICYGCVVLLLAGLPPLSGFVSKFAMLTSMINLDGLGSPMEVPARTWVLVALVILSGLATLIAMMRTGIRTFWAPLELIVPRVLVVEVAPIIMLIALCFFLTLAGGGVLNYTDAAARSLHIPASYIGGVLESVAPPGNSEAVPR</sequence>
<feature type="transmembrane region" description="Helical" evidence="8">
    <location>
        <begin position="287"/>
        <end position="306"/>
    </location>
</feature>
<dbReference type="EMBL" id="JAGWCR010000014">
    <property type="protein sequence ID" value="MBS3651511.1"/>
    <property type="molecule type" value="Genomic_DNA"/>
</dbReference>
<proteinExistence type="inferred from homology"/>
<dbReference type="InterPro" id="IPR003918">
    <property type="entry name" value="NADH_UbQ_OxRdtase"/>
</dbReference>
<feature type="transmembrane region" description="Helical" evidence="8">
    <location>
        <begin position="488"/>
        <end position="513"/>
    </location>
</feature>
<dbReference type="PRINTS" id="PR01437">
    <property type="entry name" value="NUOXDRDTASE4"/>
</dbReference>
<dbReference type="GO" id="GO:0042773">
    <property type="term" value="P:ATP synthesis coupled electron transport"/>
    <property type="evidence" value="ECO:0007669"/>
    <property type="project" value="InterPro"/>
</dbReference>
<feature type="transmembrane region" description="Helical" evidence="8">
    <location>
        <begin position="7"/>
        <end position="26"/>
    </location>
</feature>
<feature type="transmembrane region" description="Helical" evidence="8">
    <location>
        <begin position="245"/>
        <end position="267"/>
    </location>
</feature>
<keyword evidence="4 7" id="KW-0812">Transmembrane</keyword>
<feature type="transmembrane region" description="Helical" evidence="8">
    <location>
        <begin position="213"/>
        <end position="233"/>
    </location>
</feature>
<keyword evidence="3" id="KW-1003">Cell membrane</keyword>
<dbReference type="PANTHER" id="PTHR42703">
    <property type="entry name" value="NADH DEHYDROGENASE"/>
    <property type="match status" value="1"/>
</dbReference>
<feature type="transmembrane region" description="Helical" evidence="8">
    <location>
        <begin position="65"/>
        <end position="85"/>
    </location>
</feature>
<dbReference type="InterPro" id="IPR001750">
    <property type="entry name" value="ND/Mrp_TM"/>
</dbReference>
<feature type="transmembrane region" description="Helical" evidence="8">
    <location>
        <begin position="337"/>
        <end position="358"/>
    </location>
</feature>
<dbReference type="PANTHER" id="PTHR42703:SF1">
    <property type="entry name" value="NA(+)_H(+) ANTIPORTER SUBUNIT D1"/>
    <property type="match status" value="1"/>
</dbReference>
<feature type="transmembrane region" description="Helical" evidence="8">
    <location>
        <begin position="395"/>
        <end position="418"/>
    </location>
</feature>
<feature type="transmembrane region" description="Helical" evidence="8">
    <location>
        <begin position="448"/>
        <end position="467"/>
    </location>
</feature>
<comment type="similarity">
    <text evidence="2">Belongs to the CPA3 antiporters (TC 2.A.63) subunit D family.</text>
</comment>
<feature type="domain" description="NADH:quinone oxidoreductase/Mrp antiporter transmembrane" evidence="9">
    <location>
        <begin position="136"/>
        <end position="436"/>
    </location>
</feature>
<keyword evidence="6 8" id="KW-0472">Membrane</keyword>
<feature type="transmembrane region" description="Helical" evidence="8">
    <location>
        <begin position="171"/>
        <end position="193"/>
    </location>
</feature>
<evidence type="ECO:0000256" key="6">
    <source>
        <dbReference type="ARBA" id="ARBA00023136"/>
    </source>
</evidence>
<evidence type="ECO:0000256" key="5">
    <source>
        <dbReference type="ARBA" id="ARBA00022989"/>
    </source>
</evidence>
<reference evidence="10" key="1">
    <citation type="submission" date="2021-04" db="EMBL/GenBank/DDBJ databases">
        <title>Pseudaminobacter soli sp. nov., isolated from paddy soil contaminated by heavy metals.</title>
        <authorList>
            <person name="Zhang K."/>
        </authorList>
    </citation>
    <scope>NUCLEOTIDE SEQUENCE</scope>
    <source>
        <strain evidence="10">19-2017</strain>
    </source>
</reference>
<dbReference type="GO" id="GO:0005886">
    <property type="term" value="C:plasma membrane"/>
    <property type="evidence" value="ECO:0007669"/>
    <property type="project" value="UniProtKB-SubCell"/>
</dbReference>
<dbReference type="RefSeq" id="WP_188257069.1">
    <property type="nucleotide sequence ID" value="NZ_JABVCF010000014.1"/>
</dbReference>
<feature type="transmembrane region" description="Helical" evidence="8">
    <location>
        <begin position="91"/>
        <end position="111"/>
    </location>
</feature>
<organism evidence="10 11">
    <name type="scientific">Pseudaminobacter soli</name>
    <name type="common">ex Zhang et al. 2022</name>
    <dbReference type="NCBI Taxonomy" id="2831468"/>
    <lineage>
        <taxon>Bacteria</taxon>
        <taxon>Pseudomonadati</taxon>
        <taxon>Pseudomonadota</taxon>
        <taxon>Alphaproteobacteria</taxon>
        <taxon>Hyphomicrobiales</taxon>
        <taxon>Phyllobacteriaceae</taxon>
        <taxon>Pseudaminobacter</taxon>
    </lineage>
</organism>